<dbReference type="STRING" id="233100.SAMN05216526_1307"/>
<comment type="function">
    <text evidence="8">Part of a membrane-bound complex that couples electron transfer with translocation of ions across the membrane.</text>
</comment>
<keyword evidence="8" id="KW-0997">Cell inner membrane</keyword>
<comment type="subcellular location">
    <subcellularLocation>
        <location evidence="8">Cell inner membrane</location>
        <topology evidence="8">Peripheral membrane protein</topology>
    </subcellularLocation>
</comment>
<evidence type="ECO:0000256" key="3">
    <source>
        <dbReference type="ARBA" id="ARBA00022723"/>
    </source>
</evidence>
<accession>A0A1R3VZC0</accession>
<dbReference type="Proteomes" id="UP000223759">
    <property type="component" value="Unassembled WGS sequence"/>
</dbReference>
<dbReference type="SUPFAM" id="SSF142019">
    <property type="entry name" value="Nqo1 FMN-binding domain-like"/>
    <property type="match status" value="1"/>
</dbReference>
<dbReference type="InterPro" id="IPR017896">
    <property type="entry name" value="4Fe4S_Fe-S-bd"/>
</dbReference>
<dbReference type="GO" id="GO:0051539">
    <property type="term" value="F:4 iron, 4 sulfur cluster binding"/>
    <property type="evidence" value="ECO:0007669"/>
    <property type="project" value="UniProtKB-KW"/>
</dbReference>
<dbReference type="OrthoDB" id="9767754at2"/>
<keyword evidence="5 8" id="KW-0249">Electron transport</keyword>
<dbReference type="PROSITE" id="PS00198">
    <property type="entry name" value="4FE4S_FER_1"/>
    <property type="match status" value="1"/>
</dbReference>
<keyword evidence="6 8" id="KW-0408">Iron</keyword>
<keyword evidence="4 8" id="KW-0677">Repeat</keyword>
<comment type="similarity">
    <text evidence="8">Belongs to the 4Fe4S bacterial-type ferredoxin family. RnfC subfamily.</text>
</comment>
<feature type="binding site" evidence="8">
    <location>
        <position position="388"/>
    </location>
    <ligand>
        <name>[4Fe-4S] cluster</name>
        <dbReference type="ChEBI" id="CHEBI:49883"/>
        <label>2</label>
    </ligand>
</feature>
<dbReference type="Pfam" id="PF12838">
    <property type="entry name" value="Fer4_7"/>
    <property type="match status" value="1"/>
</dbReference>
<dbReference type="GO" id="GO:0005886">
    <property type="term" value="C:plasma membrane"/>
    <property type="evidence" value="ECO:0007669"/>
    <property type="project" value="UniProtKB-SubCell"/>
</dbReference>
<dbReference type="InterPro" id="IPR011538">
    <property type="entry name" value="Nuo51_FMN-bd"/>
</dbReference>
<evidence type="ECO:0000256" key="2">
    <source>
        <dbReference type="ARBA" id="ARBA00022485"/>
    </source>
</evidence>
<evidence type="ECO:0000313" key="12">
    <source>
        <dbReference type="Proteomes" id="UP000223759"/>
    </source>
</evidence>
<keyword evidence="1 8" id="KW-0813">Transport</keyword>
<keyword evidence="2 8" id="KW-0004">4Fe-4S</keyword>
<sequence>MSTKPLKLWRFHGGLDIPDHKAESLVEPLATAPLPELLTIPLRQHIGEPAQVVVKAGDQVCKGQIIARCDTYVGAHLHAPTSGRILSIEDAPVPHPSGLAAPCIRLEVDGDDHWGEHRMAPIDNFEDMDPMLLRERVREAGIVGLGGAAFPSAVKLNPRPEQKIHTLIVNGAECEPYITCDDILMRTEAEKVIAGLMLVRSALRPKQCLIGIEDNKPEAIRAMTEALGGEQRDNIRIVALPTIYPAGGERQLIKTLTGTEVPADGIPADIGVVCHNGGTLAAIFRAVVHGEPLISRIVTVTGAGVHRPRNFKVRLGTPISELVKLAGGYTDQAERLIMGGPMMGFALANDAVPIIKGTNCILVGDRDTVKPRDPVMPCIRCGDCVKVCPAQLLPQQLYWYSRSQDFDKAQDYNLFDCIECGCCAHVCPSNIPLVQFYRFAKNEIWAKEQEKQQSQASRLRHEWRQERLEREKKEKAERLARKKRELSEKASTDAVEDPRKAAIEAALKRVQARKASREA</sequence>
<comment type="subunit">
    <text evidence="8">The complex is composed of six subunits: RnfA, RnfB, RnfC, RnfD, RnfE and RnfG.</text>
</comment>
<dbReference type="GO" id="GO:0046872">
    <property type="term" value="F:metal ion binding"/>
    <property type="evidence" value="ECO:0007669"/>
    <property type="project" value="UniProtKB-KW"/>
</dbReference>
<reference evidence="11 12" key="1">
    <citation type="submission" date="2017-01" db="EMBL/GenBank/DDBJ databases">
        <authorList>
            <person name="Mah S.A."/>
            <person name="Swanson W.J."/>
            <person name="Moy G.W."/>
            <person name="Vacquier V.D."/>
        </authorList>
    </citation>
    <scope>NUCLEOTIDE SEQUENCE [LARGE SCALE GENOMIC DNA]</scope>
    <source>
        <strain evidence="11 12">M9</strain>
    </source>
</reference>
<dbReference type="NCBIfam" id="NF003454">
    <property type="entry name" value="PRK05035.1"/>
    <property type="match status" value="1"/>
</dbReference>
<dbReference type="NCBIfam" id="TIGR01945">
    <property type="entry name" value="rnfC"/>
    <property type="match status" value="1"/>
</dbReference>
<evidence type="ECO:0000256" key="7">
    <source>
        <dbReference type="ARBA" id="ARBA00023014"/>
    </source>
</evidence>
<dbReference type="InterPro" id="IPR037225">
    <property type="entry name" value="Nuo51_FMN-bd_sf"/>
</dbReference>
<keyword evidence="8" id="KW-0472">Membrane</keyword>
<dbReference type="GO" id="GO:0009055">
    <property type="term" value="F:electron transfer activity"/>
    <property type="evidence" value="ECO:0007669"/>
    <property type="project" value="InterPro"/>
</dbReference>
<organism evidence="11 12">
    <name type="scientific">Ectothiorhodosinus mongolicus</name>
    <dbReference type="NCBI Taxonomy" id="233100"/>
    <lineage>
        <taxon>Bacteria</taxon>
        <taxon>Pseudomonadati</taxon>
        <taxon>Pseudomonadota</taxon>
        <taxon>Gammaproteobacteria</taxon>
        <taxon>Chromatiales</taxon>
        <taxon>Ectothiorhodospiraceae</taxon>
        <taxon>Ectothiorhodosinus</taxon>
    </lineage>
</organism>
<feature type="domain" description="4Fe-4S ferredoxin-type" evidence="10">
    <location>
        <begin position="368"/>
        <end position="398"/>
    </location>
</feature>
<feature type="binding site" evidence="8">
    <location>
        <position position="423"/>
    </location>
    <ligand>
        <name>[4Fe-4S] cluster</name>
        <dbReference type="ChEBI" id="CHEBI:49883"/>
        <label>2</label>
    </ligand>
</feature>
<protein>
    <recommendedName>
        <fullName evidence="8">Ion-translocating oxidoreductase complex subunit C</fullName>
        <ecNumber evidence="8">7.-.-.-</ecNumber>
    </recommendedName>
    <alternativeName>
        <fullName evidence="8">Rnf electron transport complex subunit C</fullName>
    </alternativeName>
</protein>
<evidence type="ECO:0000259" key="10">
    <source>
        <dbReference type="PROSITE" id="PS51379"/>
    </source>
</evidence>
<dbReference type="AlphaFoldDB" id="A0A1R3VZC0"/>
<gene>
    <name evidence="8" type="primary">rnfC</name>
    <name evidence="11" type="ORF">SAMN05216526_1307</name>
</gene>
<feature type="binding site" evidence="8">
    <location>
        <position position="384"/>
    </location>
    <ligand>
        <name>[4Fe-4S] cluster</name>
        <dbReference type="ChEBI" id="CHEBI:49883"/>
        <label>1</label>
    </ligand>
</feature>
<dbReference type="InterPro" id="IPR019554">
    <property type="entry name" value="Soluble_ligand-bd"/>
</dbReference>
<dbReference type="RefSeq" id="WP_076755690.1">
    <property type="nucleotide sequence ID" value="NZ_CP023018.1"/>
</dbReference>
<evidence type="ECO:0000256" key="8">
    <source>
        <dbReference type="HAMAP-Rule" id="MF_00461"/>
    </source>
</evidence>
<dbReference type="Pfam" id="PF01512">
    <property type="entry name" value="Complex1_51K"/>
    <property type="match status" value="1"/>
</dbReference>
<feature type="binding site" evidence="8">
    <location>
        <position position="417"/>
    </location>
    <ligand>
        <name>[4Fe-4S] cluster</name>
        <dbReference type="ChEBI" id="CHEBI:49883"/>
        <label>2</label>
    </ligand>
</feature>
<feature type="domain" description="4Fe-4S ferredoxin-type" evidence="10">
    <location>
        <begin position="408"/>
        <end position="437"/>
    </location>
</feature>
<dbReference type="HAMAP" id="MF_00461">
    <property type="entry name" value="RsxC_RnfC"/>
    <property type="match status" value="1"/>
</dbReference>
<evidence type="ECO:0000256" key="1">
    <source>
        <dbReference type="ARBA" id="ARBA00022448"/>
    </source>
</evidence>
<dbReference type="InterPro" id="IPR026902">
    <property type="entry name" value="RnfC_N"/>
</dbReference>
<dbReference type="InterPro" id="IPR010208">
    <property type="entry name" value="Ion_transpt_RnfC/RsxC"/>
</dbReference>
<feature type="binding site" evidence="8">
    <location>
        <position position="427"/>
    </location>
    <ligand>
        <name>[4Fe-4S] cluster</name>
        <dbReference type="ChEBI" id="CHEBI:49883"/>
        <label>1</label>
    </ligand>
</feature>
<dbReference type="SUPFAM" id="SSF46548">
    <property type="entry name" value="alpha-helical ferredoxin"/>
    <property type="match status" value="1"/>
</dbReference>
<keyword evidence="3 8" id="KW-0479">Metal-binding</keyword>
<keyword evidence="12" id="KW-1185">Reference proteome</keyword>
<dbReference type="PANTHER" id="PTHR43034:SF2">
    <property type="entry name" value="ION-TRANSLOCATING OXIDOREDUCTASE COMPLEX SUBUNIT C"/>
    <property type="match status" value="1"/>
</dbReference>
<name>A0A1R3VZC0_9GAMM</name>
<dbReference type="Gene3D" id="3.40.50.11540">
    <property type="entry name" value="NADH-ubiquinone oxidoreductase 51kDa subunit"/>
    <property type="match status" value="1"/>
</dbReference>
<proteinExistence type="inferred from homology"/>
<dbReference type="EC" id="7.-.-.-" evidence="8"/>
<keyword evidence="8" id="KW-1278">Translocase</keyword>
<evidence type="ECO:0000256" key="5">
    <source>
        <dbReference type="ARBA" id="ARBA00022982"/>
    </source>
</evidence>
<feature type="region of interest" description="Disordered" evidence="9">
    <location>
        <begin position="470"/>
        <end position="498"/>
    </location>
</feature>
<dbReference type="PROSITE" id="PS51379">
    <property type="entry name" value="4FE4S_FER_2"/>
    <property type="match status" value="2"/>
</dbReference>
<keyword evidence="7 8" id="KW-0411">Iron-sulfur</keyword>
<dbReference type="InterPro" id="IPR017900">
    <property type="entry name" value="4Fe4S_Fe_S_CS"/>
</dbReference>
<feature type="binding site" evidence="8">
    <location>
        <position position="381"/>
    </location>
    <ligand>
        <name>[4Fe-4S] cluster</name>
        <dbReference type="ChEBI" id="CHEBI:49883"/>
        <label>1</label>
    </ligand>
</feature>
<evidence type="ECO:0000256" key="6">
    <source>
        <dbReference type="ARBA" id="ARBA00023004"/>
    </source>
</evidence>
<keyword evidence="8" id="KW-1003">Cell membrane</keyword>
<evidence type="ECO:0000256" key="9">
    <source>
        <dbReference type="SAM" id="MobiDB-lite"/>
    </source>
</evidence>
<feature type="binding site" evidence="8">
    <location>
        <position position="378"/>
    </location>
    <ligand>
        <name>[4Fe-4S] cluster</name>
        <dbReference type="ChEBI" id="CHEBI:49883"/>
        <label>1</label>
    </ligand>
</feature>
<dbReference type="Gene3D" id="3.30.70.20">
    <property type="match status" value="1"/>
</dbReference>
<dbReference type="Gene3D" id="3.10.20.600">
    <property type="match status" value="1"/>
</dbReference>
<evidence type="ECO:0000256" key="4">
    <source>
        <dbReference type="ARBA" id="ARBA00022737"/>
    </source>
</evidence>
<comment type="cofactor">
    <cofactor evidence="8">
        <name>[4Fe-4S] cluster</name>
        <dbReference type="ChEBI" id="CHEBI:49883"/>
    </cofactor>
    <text evidence="8">Binds 2 [4Fe-4S] clusters per subunit.</text>
</comment>
<dbReference type="PANTHER" id="PTHR43034">
    <property type="entry name" value="ION-TRANSLOCATING OXIDOREDUCTASE COMPLEX SUBUNIT C"/>
    <property type="match status" value="1"/>
</dbReference>
<dbReference type="Pfam" id="PF10531">
    <property type="entry name" value="SLBB"/>
    <property type="match status" value="1"/>
</dbReference>
<dbReference type="EMBL" id="FTPK01000002">
    <property type="protein sequence ID" value="SIT70411.1"/>
    <property type="molecule type" value="Genomic_DNA"/>
</dbReference>
<dbReference type="Pfam" id="PF13375">
    <property type="entry name" value="RnfC_N"/>
    <property type="match status" value="1"/>
</dbReference>
<dbReference type="GO" id="GO:0022900">
    <property type="term" value="P:electron transport chain"/>
    <property type="evidence" value="ECO:0007669"/>
    <property type="project" value="UniProtKB-UniRule"/>
</dbReference>
<evidence type="ECO:0000313" key="11">
    <source>
        <dbReference type="EMBL" id="SIT70411.1"/>
    </source>
</evidence>
<feature type="binding site" evidence="8">
    <location>
        <position position="420"/>
    </location>
    <ligand>
        <name>[4Fe-4S] cluster</name>
        <dbReference type="ChEBI" id="CHEBI:49883"/>
        <label>2</label>
    </ligand>
</feature>